<name>Q4SJB6_TETNG</name>
<feature type="compositionally biased region" description="Low complexity" evidence="1">
    <location>
        <begin position="1"/>
        <end position="19"/>
    </location>
</feature>
<dbReference type="KEGG" id="tng:GSTEN00017287G001"/>
<sequence>MRLYARRQTPTAPARPARLAAKDTSGRVRALVGCGSPGHYVMHAPHSRAARERADVTV</sequence>
<comment type="caution">
    <text evidence="2">The sequence shown here is derived from an EMBL/GenBank/DDBJ whole genome shotgun (WGS) entry which is preliminary data.</text>
</comment>
<protein>
    <submittedName>
        <fullName evidence="2">(spotted green pufferfish) hypothetical protein</fullName>
    </submittedName>
</protein>
<dbReference type="EMBL" id="CAAE01014575">
    <property type="protein sequence ID" value="CAF99266.1"/>
    <property type="molecule type" value="Genomic_DNA"/>
</dbReference>
<evidence type="ECO:0000313" key="2">
    <source>
        <dbReference type="EMBL" id="CAF99266.1"/>
    </source>
</evidence>
<organism evidence="2">
    <name type="scientific">Tetraodon nigroviridis</name>
    <name type="common">Spotted green pufferfish</name>
    <name type="synonym">Chelonodon nigroviridis</name>
    <dbReference type="NCBI Taxonomy" id="99883"/>
    <lineage>
        <taxon>Eukaryota</taxon>
        <taxon>Metazoa</taxon>
        <taxon>Chordata</taxon>
        <taxon>Craniata</taxon>
        <taxon>Vertebrata</taxon>
        <taxon>Euteleostomi</taxon>
        <taxon>Actinopterygii</taxon>
        <taxon>Neopterygii</taxon>
        <taxon>Teleostei</taxon>
        <taxon>Neoteleostei</taxon>
        <taxon>Acanthomorphata</taxon>
        <taxon>Eupercaria</taxon>
        <taxon>Tetraodontiformes</taxon>
        <taxon>Tetradontoidea</taxon>
        <taxon>Tetraodontidae</taxon>
        <taxon>Tetraodon</taxon>
    </lineage>
</organism>
<proteinExistence type="predicted"/>
<gene>
    <name evidence="2" type="ORF">GSTENG00017287001</name>
</gene>
<accession>Q4SJB6</accession>
<feature type="compositionally biased region" description="Basic and acidic residues" evidence="1">
    <location>
        <begin position="49"/>
        <end position="58"/>
    </location>
</feature>
<reference evidence="2" key="1">
    <citation type="journal article" date="2004" name="Nature">
        <title>Genome duplication in the teleost fish Tetraodon nigroviridis reveals the early vertebrate proto-karyotype.</title>
        <authorList>
            <person name="Jaillon O."/>
            <person name="Aury J.-M."/>
            <person name="Brunet F."/>
            <person name="Petit J.-L."/>
            <person name="Stange-Thomann N."/>
            <person name="Mauceli E."/>
            <person name="Bouneau L."/>
            <person name="Fischer C."/>
            <person name="Ozouf-Costaz C."/>
            <person name="Bernot A."/>
            <person name="Nicaud S."/>
            <person name="Jaffe D."/>
            <person name="Fisher S."/>
            <person name="Lutfalla G."/>
            <person name="Dossat C."/>
            <person name="Segurens B."/>
            <person name="Dasilva C."/>
            <person name="Salanoubat M."/>
            <person name="Levy M."/>
            <person name="Boudet N."/>
            <person name="Castellano S."/>
            <person name="Anthouard V."/>
            <person name="Jubin C."/>
            <person name="Castelli V."/>
            <person name="Katinka M."/>
            <person name="Vacherie B."/>
            <person name="Biemont C."/>
            <person name="Skalli Z."/>
            <person name="Cattolico L."/>
            <person name="Poulain J."/>
            <person name="De Berardinis V."/>
            <person name="Cruaud C."/>
            <person name="Duprat S."/>
            <person name="Brottier P."/>
            <person name="Coutanceau J.-P."/>
            <person name="Gouzy J."/>
            <person name="Parra G."/>
            <person name="Lardier G."/>
            <person name="Chapple C."/>
            <person name="McKernan K.J."/>
            <person name="McEwan P."/>
            <person name="Bosak S."/>
            <person name="Kellis M."/>
            <person name="Volff J.-N."/>
            <person name="Guigo R."/>
            <person name="Zody M.C."/>
            <person name="Mesirov J."/>
            <person name="Lindblad-Toh K."/>
            <person name="Birren B."/>
            <person name="Nusbaum C."/>
            <person name="Kahn D."/>
            <person name="Robinson-Rechavi M."/>
            <person name="Laudet V."/>
            <person name="Schachter V."/>
            <person name="Quetier F."/>
            <person name="Saurin W."/>
            <person name="Scarpelli C."/>
            <person name="Wincker P."/>
            <person name="Lander E.S."/>
            <person name="Weissenbach J."/>
            <person name="Roest Crollius H."/>
        </authorList>
    </citation>
    <scope>NUCLEOTIDE SEQUENCE [LARGE SCALE GENOMIC DNA]</scope>
</reference>
<feature type="region of interest" description="Disordered" evidence="1">
    <location>
        <begin position="1"/>
        <end position="24"/>
    </location>
</feature>
<evidence type="ECO:0000256" key="1">
    <source>
        <dbReference type="SAM" id="MobiDB-lite"/>
    </source>
</evidence>
<dbReference type="AlphaFoldDB" id="Q4SJB6"/>
<reference evidence="2" key="2">
    <citation type="submission" date="2004-02" db="EMBL/GenBank/DDBJ databases">
        <authorList>
            <consortium name="Genoscope"/>
            <consortium name="Whitehead Institute Centre for Genome Research"/>
        </authorList>
    </citation>
    <scope>NUCLEOTIDE SEQUENCE</scope>
</reference>
<feature type="region of interest" description="Disordered" evidence="1">
    <location>
        <begin position="38"/>
        <end position="58"/>
    </location>
</feature>